<dbReference type="GO" id="GO:0016592">
    <property type="term" value="C:mediator complex"/>
    <property type="evidence" value="ECO:0007669"/>
    <property type="project" value="InterPro"/>
</dbReference>
<dbReference type="EMBL" id="BNJQ01000013">
    <property type="protein sequence ID" value="GHP06408.1"/>
    <property type="molecule type" value="Genomic_DNA"/>
</dbReference>
<evidence type="ECO:0000256" key="1">
    <source>
        <dbReference type="ARBA" id="ARBA00004123"/>
    </source>
</evidence>
<reference evidence="7" key="1">
    <citation type="submission" date="2020-10" db="EMBL/GenBank/DDBJ databases">
        <title>Unveiling of a novel bifunctional photoreceptor, Dualchrome1, isolated from a cosmopolitan green alga.</title>
        <authorList>
            <person name="Suzuki S."/>
            <person name="Kawachi M."/>
        </authorList>
    </citation>
    <scope>NUCLEOTIDE SEQUENCE</scope>
    <source>
        <strain evidence="7">NIES 2893</strain>
    </source>
</reference>
<evidence type="ECO:0000256" key="5">
    <source>
        <dbReference type="ARBA" id="ARBA00023242"/>
    </source>
</evidence>
<comment type="subcellular location">
    <subcellularLocation>
        <location evidence="1 6">Nucleus</location>
    </subcellularLocation>
</comment>
<keyword evidence="3 6" id="KW-0805">Transcription regulation</keyword>
<evidence type="ECO:0000256" key="6">
    <source>
        <dbReference type="RuleBase" id="RU364146"/>
    </source>
</evidence>
<comment type="caution">
    <text evidence="7">The sequence shown here is derived from an EMBL/GenBank/DDBJ whole genome shotgun (WGS) entry which is preliminary data.</text>
</comment>
<organism evidence="7 8">
    <name type="scientific">Pycnococcus provasolii</name>
    <dbReference type="NCBI Taxonomy" id="41880"/>
    <lineage>
        <taxon>Eukaryota</taxon>
        <taxon>Viridiplantae</taxon>
        <taxon>Chlorophyta</taxon>
        <taxon>Pseudoscourfieldiophyceae</taxon>
        <taxon>Pseudoscourfieldiales</taxon>
        <taxon>Pycnococcaceae</taxon>
        <taxon>Pycnococcus</taxon>
    </lineage>
</organism>
<comment type="subunit">
    <text evidence="6">Component of the Mediator complex.</text>
</comment>
<gene>
    <name evidence="6" type="primary">MED10</name>
    <name evidence="7" type="ORF">PPROV_000515300</name>
</gene>
<dbReference type="InterPro" id="IPR019145">
    <property type="entry name" value="Mediator_Med10"/>
</dbReference>
<evidence type="ECO:0000313" key="7">
    <source>
        <dbReference type="EMBL" id="GHP06408.1"/>
    </source>
</evidence>
<dbReference type="Pfam" id="PF09748">
    <property type="entry name" value="Med10"/>
    <property type="match status" value="1"/>
</dbReference>
<keyword evidence="6" id="KW-0010">Activator</keyword>
<evidence type="ECO:0000256" key="4">
    <source>
        <dbReference type="ARBA" id="ARBA00023163"/>
    </source>
</evidence>
<keyword evidence="8" id="KW-1185">Reference proteome</keyword>
<sequence>MASSPPTPSLSSLVTSALTQIHACECASSEKDAADKIHTLARSLEDIANTATGEDEGQGAVRVPSDAVRAVDMGWSPEAFAIRAVEAATNSEQAARGQTEWLRQFRDELKRLTEEN</sequence>
<comment type="function">
    <text evidence="6">Component of the Mediator complex, a coactivator involved in the regulated transcription of nearly all RNA polymerase II-dependent genes. Mediator functions as a bridge to convey information from gene-specific regulatory proteins to the basal RNA polymerase II transcription machinery. Mediator is recruited to promoters by direct interactions with regulatory proteins and serves as a scaffold for the assembly of a functional preinitiation complex with RNA polymerase II and the general transcription factors.</text>
</comment>
<dbReference type="Proteomes" id="UP000660262">
    <property type="component" value="Unassembled WGS sequence"/>
</dbReference>
<dbReference type="GO" id="GO:0003712">
    <property type="term" value="F:transcription coregulator activity"/>
    <property type="evidence" value="ECO:0007669"/>
    <property type="project" value="InterPro"/>
</dbReference>
<evidence type="ECO:0000256" key="3">
    <source>
        <dbReference type="ARBA" id="ARBA00023015"/>
    </source>
</evidence>
<keyword evidence="4 6" id="KW-0804">Transcription</keyword>
<comment type="similarity">
    <text evidence="2 6">Belongs to the Mediator complex subunit 10 family.</text>
</comment>
<dbReference type="AlphaFoldDB" id="A0A830HHS3"/>
<dbReference type="GO" id="GO:0006357">
    <property type="term" value="P:regulation of transcription by RNA polymerase II"/>
    <property type="evidence" value="ECO:0007669"/>
    <property type="project" value="InterPro"/>
</dbReference>
<accession>A0A830HHS3</accession>
<evidence type="ECO:0000256" key="2">
    <source>
        <dbReference type="ARBA" id="ARBA00005389"/>
    </source>
</evidence>
<name>A0A830HHS3_9CHLO</name>
<proteinExistence type="inferred from homology"/>
<keyword evidence="5 6" id="KW-0539">Nucleus</keyword>
<protein>
    <recommendedName>
        <fullName evidence="6">Mediator of RNA polymerase II transcription subunit 10</fullName>
    </recommendedName>
    <alternativeName>
        <fullName evidence="6">Mediator complex subunit 10</fullName>
    </alternativeName>
</protein>
<evidence type="ECO:0000313" key="8">
    <source>
        <dbReference type="Proteomes" id="UP000660262"/>
    </source>
</evidence>